<dbReference type="InterPro" id="IPR050194">
    <property type="entry name" value="Glycosyltransferase_grp1"/>
</dbReference>
<dbReference type="InterPro" id="IPR001296">
    <property type="entry name" value="Glyco_trans_1"/>
</dbReference>
<dbReference type="Proteomes" id="UP000316545">
    <property type="component" value="Unassembled WGS sequence"/>
</dbReference>
<reference evidence="3 4" key="1">
    <citation type="submission" date="2019-06" db="EMBL/GenBank/DDBJ databases">
        <title>Genomic Encyclopedia of Type Strains, Phase IV (KMG-V): Genome sequencing to study the core and pangenomes of soil and plant-associated prokaryotes.</title>
        <authorList>
            <person name="Whitman W."/>
        </authorList>
    </citation>
    <scope>NUCLEOTIDE SEQUENCE [LARGE SCALE GENOMIC DNA]</scope>
    <source>
        <strain evidence="3 4">BR 11865</strain>
    </source>
</reference>
<evidence type="ECO:0000259" key="2">
    <source>
        <dbReference type="Pfam" id="PF13439"/>
    </source>
</evidence>
<evidence type="ECO:0000259" key="1">
    <source>
        <dbReference type="Pfam" id="PF00534"/>
    </source>
</evidence>
<comment type="caution">
    <text evidence="3">The sequence shown here is derived from an EMBL/GenBank/DDBJ whole genome shotgun (WGS) entry which is preliminary data.</text>
</comment>
<dbReference type="InterPro" id="IPR028098">
    <property type="entry name" value="Glyco_trans_4-like_N"/>
</dbReference>
<dbReference type="CDD" id="cd03801">
    <property type="entry name" value="GT4_PimA-like"/>
    <property type="match status" value="1"/>
</dbReference>
<feature type="domain" description="Glycosyltransferase subfamily 4-like N-terminal" evidence="2">
    <location>
        <begin position="66"/>
        <end position="177"/>
    </location>
</feature>
<evidence type="ECO:0000313" key="3">
    <source>
        <dbReference type="EMBL" id="TWB12889.1"/>
    </source>
</evidence>
<dbReference type="Gene3D" id="3.40.50.2000">
    <property type="entry name" value="Glycogen Phosphorylase B"/>
    <property type="match status" value="2"/>
</dbReference>
<dbReference type="Pfam" id="PF13439">
    <property type="entry name" value="Glyco_transf_4"/>
    <property type="match status" value="1"/>
</dbReference>
<gene>
    <name evidence="3" type="ORF">FBZ88_14212</name>
</gene>
<accession>A0A560EU37</accession>
<keyword evidence="4" id="KW-1185">Reference proteome</keyword>
<feature type="domain" description="Glycosyl transferase family 1" evidence="1">
    <location>
        <begin position="186"/>
        <end position="350"/>
    </location>
</feature>
<protein>
    <submittedName>
        <fullName evidence="3">Glycosyltransferase involved in cell wall biosynthesis</fullName>
    </submittedName>
</protein>
<dbReference type="PANTHER" id="PTHR45947">
    <property type="entry name" value="SULFOQUINOVOSYL TRANSFERASE SQD2"/>
    <property type="match status" value="1"/>
</dbReference>
<evidence type="ECO:0000313" key="4">
    <source>
        <dbReference type="Proteomes" id="UP000316545"/>
    </source>
</evidence>
<dbReference type="Pfam" id="PF00534">
    <property type="entry name" value="Glycos_transf_1"/>
    <property type="match status" value="1"/>
</dbReference>
<name>A0A560EU37_9PROT</name>
<dbReference type="SUPFAM" id="SSF53756">
    <property type="entry name" value="UDP-Glycosyltransferase/glycogen phosphorylase"/>
    <property type="match status" value="1"/>
</dbReference>
<dbReference type="GO" id="GO:0016758">
    <property type="term" value="F:hexosyltransferase activity"/>
    <property type="evidence" value="ECO:0007669"/>
    <property type="project" value="TreeGrafter"/>
</dbReference>
<sequence>MVQFSMRILFTFENPLPSTEADAEVFTTTARYLAPLTEGAWLHVPLKDAAGRAAAEALAGMPVVDARAPITPAALRHFLCGLTLPFRKEFRRADVVYTRNLWVAWMAILFGQKVAFDHYRPWPDQIPPLQFWLYRLLSHPRFIVKICHSDYTRRKYLALGIPEDKVRCIRNGYEPARFQARIPLEEAKRRIGVEPGQKTVVYTGRVNHKKGLALAVEAARERPDVLFILVGSYGEGPIEAMARDVPNVRIVPYQPADKLADYIYAADILLIPPSWLPLAEFGSTVLPLKVFFYLASGRPILAGRTPDVGEVLRHDENAYLCPPDSIPDLVAGIDALLGDPARAARLAETALSDSRDYTWAARAQRIHALVEERMQATPVRAGTWGRREFRAWRQQSRHWLAHLVNKGAWVLPPRPEAPLGMDRTT</sequence>
<dbReference type="EMBL" id="VITO01000042">
    <property type="protein sequence ID" value="TWB12889.1"/>
    <property type="molecule type" value="Genomic_DNA"/>
</dbReference>
<keyword evidence="3" id="KW-0808">Transferase</keyword>
<dbReference type="PANTHER" id="PTHR45947:SF3">
    <property type="entry name" value="SULFOQUINOVOSYL TRANSFERASE SQD2"/>
    <property type="match status" value="1"/>
</dbReference>
<organism evidence="3 4">
    <name type="scientific">Nitrospirillum amazonense</name>
    <dbReference type="NCBI Taxonomy" id="28077"/>
    <lineage>
        <taxon>Bacteria</taxon>
        <taxon>Pseudomonadati</taxon>
        <taxon>Pseudomonadota</taxon>
        <taxon>Alphaproteobacteria</taxon>
        <taxon>Rhodospirillales</taxon>
        <taxon>Azospirillaceae</taxon>
        <taxon>Nitrospirillum</taxon>
    </lineage>
</organism>
<dbReference type="AlphaFoldDB" id="A0A560EU37"/>
<proteinExistence type="predicted"/>